<name>A0AAD7H807_9AGAR</name>
<organism evidence="1 2">
    <name type="scientific">Mycena metata</name>
    <dbReference type="NCBI Taxonomy" id="1033252"/>
    <lineage>
        <taxon>Eukaryota</taxon>
        <taxon>Fungi</taxon>
        <taxon>Dikarya</taxon>
        <taxon>Basidiomycota</taxon>
        <taxon>Agaricomycotina</taxon>
        <taxon>Agaricomycetes</taxon>
        <taxon>Agaricomycetidae</taxon>
        <taxon>Agaricales</taxon>
        <taxon>Marasmiineae</taxon>
        <taxon>Mycenaceae</taxon>
        <taxon>Mycena</taxon>
    </lineage>
</organism>
<evidence type="ECO:0000313" key="1">
    <source>
        <dbReference type="EMBL" id="KAJ7714732.1"/>
    </source>
</evidence>
<comment type="caution">
    <text evidence="1">The sequence shown here is derived from an EMBL/GenBank/DDBJ whole genome shotgun (WGS) entry which is preliminary data.</text>
</comment>
<dbReference type="EMBL" id="JARKIB010000320">
    <property type="protein sequence ID" value="KAJ7714732.1"/>
    <property type="molecule type" value="Genomic_DNA"/>
</dbReference>
<protein>
    <submittedName>
        <fullName evidence="1">Uncharacterized protein</fullName>
    </submittedName>
</protein>
<reference evidence="1" key="1">
    <citation type="submission" date="2023-03" db="EMBL/GenBank/DDBJ databases">
        <title>Massive genome expansion in bonnet fungi (Mycena s.s.) driven by repeated elements and novel gene families across ecological guilds.</title>
        <authorList>
            <consortium name="Lawrence Berkeley National Laboratory"/>
            <person name="Harder C.B."/>
            <person name="Miyauchi S."/>
            <person name="Viragh M."/>
            <person name="Kuo A."/>
            <person name="Thoen E."/>
            <person name="Andreopoulos B."/>
            <person name="Lu D."/>
            <person name="Skrede I."/>
            <person name="Drula E."/>
            <person name="Henrissat B."/>
            <person name="Morin E."/>
            <person name="Kohler A."/>
            <person name="Barry K."/>
            <person name="LaButti K."/>
            <person name="Morin E."/>
            <person name="Salamov A."/>
            <person name="Lipzen A."/>
            <person name="Mereny Z."/>
            <person name="Hegedus B."/>
            <person name="Baldrian P."/>
            <person name="Stursova M."/>
            <person name="Weitz H."/>
            <person name="Taylor A."/>
            <person name="Grigoriev I.V."/>
            <person name="Nagy L.G."/>
            <person name="Martin F."/>
            <person name="Kauserud H."/>
        </authorList>
    </citation>
    <scope>NUCLEOTIDE SEQUENCE</scope>
    <source>
        <strain evidence="1">CBHHK182m</strain>
    </source>
</reference>
<evidence type="ECO:0000313" key="2">
    <source>
        <dbReference type="Proteomes" id="UP001215598"/>
    </source>
</evidence>
<keyword evidence="2" id="KW-1185">Reference proteome</keyword>
<dbReference type="Proteomes" id="UP001215598">
    <property type="component" value="Unassembled WGS sequence"/>
</dbReference>
<sequence length="89" mass="9678">MGILQVSARPKLLLSGTYSATDDWAEISDLSVSDVDTIVVYICATPRIRGSILVAVEDTGTGYWRSLNIKMGATCSGRWPDMSPCFFCP</sequence>
<proteinExistence type="predicted"/>
<gene>
    <name evidence="1" type="ORF">B0H16DRAFT_1701951</name>
</gene>
<accession>A0AAD7H807</accession>
<dbReference type="AlphaFoldDB" id="A0AAD7H807"/>